<accession>A0A0C9X2F3</accession>
<gene>
    <name evidence="2" type="ORF">K443DRAFT_14985</name>
</gene>
<reference evidence="3" key="2">
    <citation type="submission" date="2015-01" db="EMBL/GenBank/DDBJ databases">
        <title>Evolutionary Origins and Diversification of the Mycorrhizal Mutualists.</title>
        <authorList>
            <consortium name="DOE Joint Genome Institute"/>
            <consortium name="Mycorrhizal Genomics Consortium"/>
            <person name="Kohler A."/>
            <person name="Kuo A."/>
            <person name="Nagy L.G."/>
            <person name="Floudas D."/>
            <person name="Copeland A."/>
            <person name="Barry K.W."/>
            <person name="Cichocki N."/>
            <person name="Veneault-Fourrey C."/>
            <person name="LaButti K."/>
            <person name="Lindquist E.A."/>
            <person name="Lipzen A."/>
            <person name="Lundell T."/>
            <person name="Morin E."/>
            <person name="Murat C."/>
            <person name="Riley R."/>
            <person name="Ohm R."/>
            <person name="Sun H."/>
            <person name="Tunlid A."/>
            <person name="Henrissat B."/>
            <person name="Grigoriev I.V."/>
            <person name="Hibbett D.S."/>
            <person name="Martin F."/>
        </authorList>
    </citation>
    <scope>NUCLEOTIDE SEQUENCE [LARGE SCALE GENOMIC DNA]</scope>
    <source>
        <strain evidence="3">LaAM-08-1</strain>
    </source>
</reference>
<sequence>MSCDISHLPQSWDWSCLKILRTLSSPQECTPTGLKKLAGTSANIESWESSGILQESQGDSKDLQTKHHGSRRCWTKQGTALLEKHREEYKEAGDTARGNIVSEVLQEMLDIVHNGKLFKKEERTALKKDINGLFGRKRSQKMPRMGKQWHSRHVFPHEYKEDIDTEANRLCAEAIKAGERRPRGGDPTHFDFRERVVTQMMGKLTKKQLEELQSMAEEYNKKGVDPELKSKLAVKNCTAQMHALSKELYDTMGIRVFILSCYLKPDGDLDISTYDFNQELGNGKDYLNIHGLFLEGP</sequence>
<name>A0A0C9X2F3_9AGAR</name>
<protein>
    <submittedName>
        <fullName evidence="2">Uncharacterized protein</fullName>
    </submittedName>
</protein>
<reference evidence="2 3" key="1">
    <citation type="submission" date="2014-04" db="EMBL/GenBank/DDBJ databases">
        <authorList>
            <consortium name="DOE Joint Genome Institute"/>
            <person name="Kuo A."/>
            <person name="Kohler A."/>
            <person name="Nagy L.G."/>
            <person name="Floudas D."/>
            <person name="Copeland A."/>
            <person name="Barry K.W."/>
            <person name="Cichocki N."/>
            <person name="Veneault-Fourrey C."/>
            <person name="LaButti K."/>
            <person name="Lindquist E.A."/>
            <person name="Lipzen A."/>
            <person name="Lundell T."/>
            <person name="Morin E."/>
            <person name="Murat C."/>
            <person name="Sun H."/>
            <person name="Tunlid A."/>
            <person name="Henrissat B."/>
            <person name="Grigoriev I.V."/>
            <person name="Hibbett D.S."/>
            <person name="Martin F."/>
            <person name="Nordberg H.P."/>
            <person name="Cantor M.N."/>
            <person name="Hua S.X."/>
        </authorList>
    </citation>
    <scope>NUCLEOTIDE SEQUENCE [LARGE SCALE GENOMIC DNA]</scope>
    <source>
        <strain evidence="2 3">LaAM-08-1</strain>
    </source>
</reference>
<evidence type="ECO:0000256" key="1">
    <source>
        <dbReference type="SAM" id="MobiDB-lite"/>
    </source>
</evidence>
<feature type="region of interest" description="Disordered" evidence="1">
    <location>
        <begin position="50"/>
        <end position="71"/>
    </location>
</feature>
<dbReference type="Proteomes" id="UP000054477">
    <property type="component" value="Unassembled WGS sequence"/>
</dbReference>
<evidence type="ECO:0000313" key="2">
    <source>
        <dbReference type="EMBL" id="KIJ90737.1"/>
    </source>
</evidence>
<keyword evidence="3" id="KW-1185">Reference proteome</keyword>
<organism evidence="2 3">
    <name type="scientific">Laccaria amethystina LaAM-08-1</name>
    <dbReference type="NCBI Taxonomy" id="1095629"/>
    <lineage>
        <taxon>Eukaryota</taxon>
        <taxon>Fungi</taxon>
        <taxon>Dikarya</taxon>
        <taxon>Basidiomycota</taxon>
        <taxon>Agaricomycotina</taxon>
        <taxon>Agaricomycetes</taxon>
        <taxon>Agaricomycetidae</taxon>
        <taxon>Agaricales</taxon>
        <taxon>Agaricineae</taxon>
        <taxon>Hydnangiaceae</taxon>
        <taxon>Laccaria</taxon>
    </lineage>
</organism>
<dbReference type="HOGENOM" id="CLU_937101_0_0_1"/>
<dbReference type="EMBL" id="KN839120">
    <property type="protein sequence ID" value="KIJ90737.1"/>
    <property type="molecule type" value="Genomic_DNA"/>
</dbReference>
<evidence type="ECO:0000313" key="3">
    <source>
        <dbReference type="Proteomes" id="UP000054477"/>
    </source>
</evidence>
<proteinExistence type="predicted"/>
<dbReference type="AlphaFoldDB" id="A0A0C9X2F3"/>